<feature type="domain" description="HAMP" evidence="10">
    <location>
        <begin position="218"/>
        <end position="276"/>
    </location>
</feature>
<feature type="signal peptide" evidence="8">
    <location>
        <begin position="1"/>
        <end position="25"/>
    </location>
</feature>
<dbReference type="PROSITE" id="PS50111">
    <property type="entry name" value="CHEMOTAXIS_TRANSDUC_2"/>
    <property type="match status" value="1"/>
</dbReference>
<evidence type="ECO:0000313" key="11">
    <source>
        <dbReference type="EMBL" id="TNJ67541.1"/>
    </source>
</evidence>
<comment type="caution">
    <text evidence="11">The sequence shown here is derived from an EMBL/GenBank/DDBJ whole genome shotgun (WGS) entry which is preliminary data.</text>
</comment>
<dbReference type="InterPro" id="IPR003660">
    <property type="entry name" value="HAMP_dom"/>
</dbReference>
<evidence type="ECO:0000256" key="5">
    <source>
        <dbReference type="ARBA" id="ARBA00029447"/>
    </source>
</evidence>
<sequence>MVHFMKKHLVVRILAVITAVMVAIAAGNVVTQIVQTESAVEEAVNSYNMRIAESYAGQLQPERYAEFLQRPEEGDLYWSLRQELDRFRKQIGALYVYFVKLDENNEPRIMIDGRPQGDTDASPINELADMPPDAIKAVKAGGTASTPIIVNPEYGTYLSAYAPVKLANGTLVGALGIDTDAAVFDRLTANIIKDSIPLYALVLAVTVAGIAIVIWFVRRALKPLHTLTASAELMAGGDLAQASAILRATPVRSADEIGTAYKSMLTMSGNLHERVRGLVVNMDKTSDQLVASSETFAGHADRMLALSETMNESVRHIDAGAESQKQSADDSAIAMEEISQGIVRIAESSSTVSDAAIRALEIARAGELAMGSMNGQIRDIASTAAQTLDNAKRLKAYTDEIDDVLGSVREFAEQTKLLALNASIEAARAGEHGQGFTVVAKEVRKLADASASAVHRITDLLGNIGKESGSISEEMEGASRDITEGVRLSGEAAESFGHTVSAFRLVSEQIIDISATTEQLSAGSEQVAATVGSIADIASRVSEQSRKIRTLSGRQLDMMKQVSEASSVLSDSTQEMKKAIKQVNV</sequence>
<dbReference type="PANTHER" id="PTHR32089">
    <property type="entry name" value="METHYL-ACCEPTING CHEMOTAXIS PROTEIN MCPB"/>
    <property type="match status" value="1"/>
</dbReference>
<evidence type="ECO:0000256" key="3">
    <source>
        <dbReference type="ARBA" id="ARBA00023136"/>
    </source>
</evidence>
<comment type="subcellular location">
    <subcellularLocation>
        <location evidence="1">Cell membrane</location>
    </subcellularLocation>
</comment>
<evidence type="ECO:0000256" key="8">
    <source>
        <dbReference type="SAM" id="SignalP"/>
    </source>
</evidence>
<feature type="transmembrane region" description="Helical" evidence="7">
    <location>
        <begin position="196"/>
        <end position="217"/>
    </location>
</feature>
<evidence type="ECO:0000256" key="1">
    <source>
        <dbReference type="ARBA" id="ARBA00004236"/>
    </source>
</evidence>
<keyword evidence="7" id="KW-1133">Transmembrane helix</keyword>
<evidence type="ECO:0000259" key="10">
    <source>
        <dbReference type="PROSITE" id="PS50885"/>
    </source>
</evidence>
<dbReference type="SUPFAM" id="SSF58104">
    <property type="entry name" value="Methyl-accepting chemotaxis protein (MCP) signaling domain"/>
    <property type="match status" value="1"/>
</dbReference>
<comment type="similarity">
    <text evidence="5">Belongs to the methyl-accepting chemotaxis (MCP) protein family.</text>
</comment>
<dbReference type="InterPro" id="IPR029151">
    <property type="entry name" value="Sensor-like_sf"/>
</dbReference>
<proteinExistence type="inferred from homology"/>
<dbReference type="RefSeq" id="WP_139600827.1">
    <property type="nucleotide sequence ID" value="NZ_VDCQ01000004.1"/>
</dbReference>
<evidence type="ECO:0000256" key="6">
    <source>
        <dbReference type="PROSITE-ProRule" id="PRU00284"/>
    </source>
</evidence>
<protein>
    <submittedName>
        <fullName evidence="11">HAMP domain-containing protein</fullName>
    </submittedName>
</protein>
<dbReference type="GO" id="GO:0007165">
    <property type="term" value="P:signal transduction"/>
    <property type="evidence" value="ECO:0007669"/>
    <property type="project" value="UniProtKB-KW"/>
</dbReference>
<dbReference type="SMART" id="SM00304">
    <property type="entry name" value="HAMP"/>
    <property type="match status" value="2"/>
</dbReference>
<keyword evidence="2" id="KW-1003">Cell membrane</keyword>
<name>A0A5C4TES0_9BACL</name>
<dbReference type="Gene3D" id="1.10.287.950">
    <property type="entry name" value="Methyl-accepting chemotaxis protein"/>
    <property type="match status" value="1"/>
</dbReference>
<keyword evidence="7" id="KW-0812">Transmembrane</keyword>
<evidence type="ECO:0000313" key="12">
    <source>
        <dbReference type="Proteomes" id="UP000307943"/>
    </source>
</evidence>
<dbReference type="SUPFAM" id="SSF103190">
    <property type="entry name" value="Sensory domain-like"/>
    <property type="match status" value="1"/>
</dbReference>
<keyword evidence="8" id="KW-0732">Signal</keyword>
<dbReference type="CDD" id="cd06225">
    <property type="entry name" value="HAMP"/>
    <property type="match status" value="1"/>
</dbReference>
<evidence type="ECO:0000256" key="4">
    <source>
        <dbReference type="ARBA" id="ARBA00023224"/>
    </source>
</evidence>
<keyword evidence="4 6" id="KW-0807">Transducer</keyword>
<feature type="domain" description="Methyl-accepting transducer" evidence="9">
    <location>
        <begin position="299"/>
        <end position="535"/>
    </location>
</feature>
<keyword evidence="3 7" id="KW-0472">Membrane</keyword>
<dbReference type="PANTHER" id="PTHR32089:SF112">
    <property type="entry name" value="LYSOZYME-LIKE PROTEIN-RELATED"/>
    <property type="match status" value="1"/>
</dbReference>
<dbReference type="EMBL" id="VDCQ01000004">
    <property type="protein sequence ID" value="TNJ67541.1"/>
    <property type="molecule type" value="Genomic_DNA"/>
</dbReference>
<gene>
    <name evidence="11" type="ORF">FE784_03945</name>
</gene>
<dbReference type="InterPro" id="IPR004089">
    <property type="entry name" value="MCPsignal_dom"/>
</dbReference>
<feature type="chain" id="PRO_5022897368" evidence="8">
    <location>
        <begin position="26"/>
        <end position="585"/>
    </location>
</feature>
<keyword evidence="12" id="KW-1185">Reference proteome</keyword>
<evidence type="ECO:0000256" key="7">
    <source>
        <dbReference type="SAM" id="Phobius"/>
    </source>
</evidence>
<dbReference type="Pfam" id="PF00015">
    <property type="entry name" value="MCPsignal"/>
    <property type="match status" value="1"/>
</dbReference>
<dbReference type="Pfam" id="PF00672">
    <property type="entry name" value="HAMP"/>
    <property type="match status" value="1"/>
</dbReference>
<dbReference type="SMART" id="SM00283">
    <property type="entry name" value="MA"/>
    <property type="match status" value="1"/>
</dbReference>
<dbReference type="PROSITE" id="PS50885">
    <property type="entry name" value="HAMP"/>
    <property type="match status" value="1"/>
</dbReference>
<evidence type="ECO:0000256" key="2">
    <source>
        <dbReference type="ARBA" id="ARBA00022475"/>
    </source>
</evidence>
<evidence type="ECO:0000259" key="9">
    <source>
        <dbReference type="PROSITE" id="PS50111"/>
    </source>
</evidence>
<dbReference type="Proteomes" id="UP000307943">
    <property type="component" value="Unassembled WGS sequence"/>
</dbReference>
<dbReference type="AlphaFoldDB" id="A0A5C4TES0"/>
<accession>A0A5C4TES0</accession>
<dbReference type="GO" id="GO:0005886">
    <property type="term" value="C:plasma membrane"/>
    <property type="evidence" value="ECO:0007669"/>
    <property type="project" value="UniProtKB-SubCell"/>
</dbReference>
<organism evidence="11 12">
    <name type="scientific">Paenibacillus hemerocallicola</name>
    <dbReference type="NCBI Taxonomy" id="1172614"/>
    <lineage>
        <taxon>Bacteria</taxon>
        <taxon>Bacillati</taxon>
        <taxon>Bacillota</taxon>
        <taxon>Bacilli</taxon>
        <taxon>Bacillales</taxon>
        <taxon>Paenibacillaceae</taxon>
        <taxon>Paenibacillus</taxon>
    </lineage>
</organism>
<reference evidence="11 12" key="1">
    <citation type="submission" date="2019-05" db="EMBL/GenBank/DDBJ databases">
        <title>We sequenced the genome of Paenibacillus hemerocallicola KCTC 33185 for further insight into its adaptation and study the phylogeny of Paenibacillus.</title>
        <authorList>
            <person name="Narsing Rao M.P."/>
        </authorList>
    </citation>
    <scope>NUCLEOTIDE SEQUENCE [LARGE SCALE GENOMIC DNA]</scope>
    <source>
        <strain evidence="11 12">KCTC 33185</strain>
    </source>
</reference>
<dbReference type="OrthoDB" id="369835at2"/>